<proteinExistence type="predicted"/>
<evidence type="ECO:0000256" key="5">
    <source>
        <dbReference type="ARBA" id="ARBA00022824"/>
    </source>
</evidence>
<dbReference type="InterPro" id="IPR046357">
    <property type="entry name" value="PPIase_dom_sf"/>
</dbReference>
<name>A0A9N8H1T6_9STRA</name>
<dbReference type="PANTHER" id="PTHR46222">
    <property type="entry name" value="PEPTIDYL-PROLYL CIS-TRANS ISOMERASE FKBP7/14"/>
    <property type="match status" value="1"/>
</dbReference>
<keyword evidence="3 12" id="KW-0732">Signal</keyword>
<keyword evidence="4" id="KW-0677">Repeat</keyword>
<evidence type="ECO:0000256" key="3">
    <source>
        <dbReference type="ARBA" id="ARBA00022729"/>
    </source>
</evidence>
<accession>A0A9N8H1T6</accession>
<keyword evidence="16" id="KW-1185">Reference proteome</keyword>
<reference evidence="15" key="1">
    <citation type="submission" date="2020-06" db="EMBL/GenBank/DDBJ databases">
        <authorList>
            <consortium name="Plant Systems Biology data submission"/>
        </authorList>
    </citation>
    <scope>NUCLEOTIDE SEQUENCE</scope>
    <source>
        <strain evidence="15">D6</strain>
    </source>
</reference>
<dbReference type="PROSITE" id="PS50222">
    <property type="entry name" value="EF_HAND_2"/>
    <property type="match status" value="3"/>
</dbReference>
<evidence type="ECO:0000256" key="9">
    <source>
        <dbReference type="ARBA" id="ARBA00023235"/>
    </source>
</evidence>
<dbReference type="AlphaFoldDB" id="A0A9N8H1T6"/>
<evidence type="ECO:0000256" key="4">
    <source>
        <dbReference type="ARBA" id="ARBA00022737"/>
    </source>
</evidence>
<feature type="domain" description="EF-hand" evidence="14">
    <location>
        <begin position="236"/>
        <end position="271"/>
    </location>
</feature>
<dbReference type="EC" id="5.2.1.8" evidence="2 10"/>
<dbReference type="InterPro" id="IPR011992">
    <property type="entry name" value="EF-hand-dom_pair"/>
</dbReference>
<evidence type="ECO:0000256" key="2">
    <source>
        <dbReference type="ARBA" id="ARBA00013194"/>
    </source>
</evidence>
<dbReference type="SUPFAM" id="SSF54534">
    <property type="entry name" value="FKBP-like"/>
    <property type="match status" value="1"/>
</dbReference>
<evidence type="ECO:0000256" key="11">
    <source>
        <dbReference type="SAM" id="MobiDB-lite"/>
    </source>
</evidence>
<dbReference type="PROSITE" id="PS00018">
    <property type="entry name" value="EF_HAND_1"/>
    <property type="match status" value="4"/>
</dbReference>
<protein>
    <recommendedName>
        <fullName evidence="2 10">peptidylprolyl isomerase</fullName>
        <ecNumber evidence="2 10">5.2.1.8</ecNumber>
    </recommendedName>
</protein>
<feature type="region of interest" description="Disordered" evidence="11">
    <location>
        <begin position="230"/>
        <end position="260"/>
    </location>
</feature>
<evidence type="ECO:0000256" key="7">
    <source>
        <dbReference type="ARBA" id="ARBA00023110"/>
    </source>
</evidence>
<keyword evidence="7 10" id="KW-0697">Rotamase</keyword>
<dbReference type="Gene3D" id="3.10.50.40">
    <property type="match status" value="1"/>
</dbReference>
<dbReference type="SMART" id="SM00054">
    <property type="entry name" value="EFh"/>
    <property type="match status" value="4"/>
</dbReference>
<dbReference type="InterPro" id="IPR002048">
    <property type="entry name" value="EF_hand_dom"/>
</dbReference>
<dbReference type="GO" id="GO:0003755">
    <property type="term" value="F:peptidyl-prolyl cis-trans isomerase activity"/>
    <property type="evidence" value="ECO:0007669"/>
    <property type="project" value="UniProtKB-KW"/>
</dbReference>
<evidence type="ECO:0000256" key="10">
    <source>
        <dbReference type="PROSITE-ProRule" id="PRU00277"/>
    </source>
</evidence>
<evidence type="ECO:0000313" key="15">
    <source>
        <dbReference type="EMBL" id="CAB9497621.1"/>
    </source>
</evidence>
<comment type="catalytic activity">
    <reaction evidence="1 10">
        <text>[protein]-peptidylproline (omega=180) = [protein]-peptidylproline (omega=0)</text>
        <dbReference type="Rhea" id="RHEA:16237"/>
        <dbReference type="Rhea" id="RHEA-COMP:10747"/>
        <dbReference type="Rhea" id="RHEA-COMP:10748"/>
        <dbReference type="ChEBI" id="CHEBI:83833"/>
        <dbReference type="ChEBI" id="CHEBI:83834"/>
        <dbReference type="EC" id="5.2.1.8"/>
    </reaction>
</comment>
<dbReference type="PROSITE" id="PS50059">
    <property type="entry name" value="FKBP_PPIASE"/>
    <property type="match status" value="1"/>
</dbReference>
<dbReference type="Gene3D" id="1.10.238.10">
    <property type="entry name" value="EF-hand"/>
    <property type="match status" value="2"/>
</dbReference>
<organism evidence="15 16">
    <name type="scientific">Seminavis robusta</name>
    <dbReference type="NCBI Taxonomy" id="568900"/>
    <lineage>
        <taxon>Eukaryota</taxon>
        <taxon>Sar</taxon>
        <taxon>Stramenopiles</taxon>
        <taxon>Ochrophyta</taxon>
        <taxon>Bacillariophyta</taxon>
        <taxon>Bacillariophyceae</taxon>
        <taxon>Bacillariophycidae</taxon>
        <taxon>Naviculales</taxon>
        <taxon>Naviculaceae</taxon>
        <taxon>Seminavis</taxon>
    </lineage>
</organism>
<dbReference type="OrthoDB" id="26525at2759"/>
<feature type="compositionally biased region" description="Acidic residues" evidence="11">
    <location>
        <begin position="235"/>
        <end position="246"/>
    </location>
</feature>
<sequence length="315" mass="35071">MLRAVSVLRLLLLLLPSLAEEPVEPEMTVNVYEGPSMNGGACPSVEDTILKGNEATIHYTVSIDASSEAGEKGRVLQTTVDGEPLEITLGHGEVIPGWDHGLMGLCKGDKAILVVPPHMAYGDQGTGDGPDDIPGDATLKFDVEIVSVEDGRNEEQDEEEAKEMFEKADKDGDGKLSREEFNSLFDEQLKDVEDEDELEMIHEQLTNFWNGQDKDEDGFLTLEEFLQSSHFDSDPGYESDPQEEFDALDKDGNGKLDKEEISGFFGDLGQEVPEDFWTHLDEDGDGFISFEEFFAEGDEFEHDEDFNDDEEEDEL</sequence>
<dbReference type="GO" id="GO:0005509">
    <property type="term" value="F:calcium ion binding"/>
    <property type="evidence" value="ECO:0007669"/>
    <property type="project" value="InterPro"/>
</dbReference>
<dbReference type="Pfam" id="PF00254">
    <property type="entry name" value="FKBP_C"/>
    <property type="match status" value="1"/>
</dbReference>
<dbReference type="InterPro" id="IPR018247">
    <property type="entry name" value="EF_Hand_1_Ca_BS"/>
</dbReference>
<keyword evidence="6" id="KW-0106">Calcium</keyword>
<gene>
    <name evidence="15" type="ORF">SEMRO_23_G015650.1</name>
</gene>
<comment type="caution">
    <text evidence="15">The sequence shown here is derived from an EMBL/GenBank/DDBJ whole genome shotgun (WGS) entry which is preliminary data.</text>
</comment>
<evidence type="ECO:0000313" key="16">
    <source>
        <dbReference type="Proteomes" id="UP001153069"/>
    </source>
</evidence>
<dbReference type="InterPro" id="IPR001179">
    <property type="entry name" value="PPIase_FKBP_dom"/>
</dbReference>
<evidence type="ECO:0000256" key="12">
    <source>
        <dbReference type="SAM" id="SignalP"/>
    </source>
</evidence>
<evidence type="ECO:0000256" key="6">
    <source>
        <dbReference type="ARBA" id="ARBA00022837"/>
    </source>
</evidence>
<keyword evidence="8" id="KW-0325">Glycoprotein</keyword>
<keyword evidence="5" id="KW-0256">Endoplasmic reticulum</keyword>
<dbReference type="GO" id="GO:0005783">
    <property type="term" value="C:endoplasmic reticulum"/>
    <property type="evidence" value="ECO:0007669"/>
    <property type="project" value="UniProtKB-ARBA"/>
</dbReference>
<dbReference type="Proteomes" id="UP001153069">
    <property type="component" value="Unassembled WGS sequence"/>
</dbReference>
<dbReference type="InterPro" id="IPR052273">
    <property type="entry name" value="PPIase_FKBP"/>
</dbReference>
<feature type="compositionally biased region" description="Basic and acidic residues" evidence="11">
    <location>
        <begin position="162"/>
        <end position="173"/>
    </location>
</feature>
<feature type="signal peptide" evidence="12">
    <location>
        <begin position="1"/>
        <end position="19"/>
    </location>
</feature>
<feature type="domain" description="EF-hand" evidence="14">
    <location>
        <begin position="156"/>
        <end position="191"/>
    </location>
</feature>
<dbReference type="EMBL" id="CAICTM010000023">
    <property type="protein sequence ID" value="CAB9497621.1"/>
    <property type="molecule type" value="Genomic_DNA"/>
</dbReference>
<feature type="chain" id="PRO_5040511620" description="peptidylprolyl isomerase" evidence="12">
    <location>
        <begin position="20"/>
        <end position="315"/>
    </location>
</feature>
<dbReference type="SUPFAM" id="SSF47473">
    <property type="entry name" value="EF-hand"/>
    <property type="match status" value="1"/>
</dbReference>
<evidence type="ECO:0000256" key="1">
    <source>
        <dbReference type="ARBA" id="ARBA00000971"/>
    </source>
</evidence>
<evidence type="ECO:0000259" key="13">
    <source>
        <dbReference type="PROSITE" id="PS50059"/>
    </source>
</evidence>
<evidence type="ECO:0000259" key="14">
    <source>
        <dbReference type="PROSITE" id="PS50222"/>
    </source>
</evidence>
<feature type="region of interest" description="Disordered" evidence="11">
    <location>
        <begin position="150"/>
        <end position="173"/>
    </location>
</feature>
<dbReference type="Pfam" id="PF13499">
    <property type="entry name" value="EF-hand_7"/>
    <property type="match status" value="2"/>
</dbReference>
<feature type="compositionally biased region" description="Basic and acidic residues" evidence="11">
    <location>
        <begin position="247"/>
        <end position="260"/>
    </location>
</feature>
<feature type="domain" description="EF-hand" evidence="14">
    <location>
        <begin position="274"/>
        <end position="303"/>
    </location>
</feature>
<evidence type="ECO:0000256" key="8">
    <source>
        <dbReference type="ARBA" id="ARBA00023180"/>
    </source>
</evidence>
<keyword evidence="9 10" id="KW-0413">Isomerase</keyword>
<feature type="domain" description="PPIase FKBP-type" evidence="13">
    <location>
        <begin position="52"/>
        <end position="149"/>
    </location>
</feature>
<dbReference type="PANTHER" id="PTHR46222:SF3">
    <property type="entry name" value="PEPTIDYLPROLYL ISOMERASE"/>
    <property type="match status" value="1"/>
</dbReference>